<evidence type="ECO:0008006" key="4">
    <source>
        <dbReference type="Google" id="ProtNLM"/>
    </source>
</evidence>
<evidence type="ECO:0000313" key="2">
    <source>
        <dbReference type="EMBL" id="KAF1973702.1"/>
    </source>
</evidence>
<feature type="compositionally biased region" description="Basic and acidic residues" evidence="1">
    <location>
        <begin position="92"/>
        <end position="106"/>
    </location>
</feature>
<evidence type="ECO:0000256" key="1">
    <source>
        <dbReference type="SAM" id="MobiDB-lite"/>
    </source>
</evidence>
<name>A0A6A5VCI5_9PLEO</name>
<keyword evidence="3" id="KW-1185">Reference proteome</keyword>
<sequence>MSSAGARRFVLSIYLQSGTRHTRCLSATAAVNVLCATGGVSWGSRRRSPCDEARVAQGAFDCPVAPPSRLPLTVIGPGPQPALAPSPTIRCGPDRDPGARIRGLMD</sequence>
<evidence type="ECO:0000313" key="3">
    <source>
        <dbReference type="Proteomes" id="UP000800036"/>
    </source>
</evidence>
<proteinExistence type="predicted"/>
<organism evidence="2 3">
    <name type="scientific">Bimuria novae-zelandiae CBS 107.79</name>
    <dbReference type="NCBI Taxonomy" id="1447943"/>
    <lineage>
        <taxon>Eukaryota</taxon>
        <taxon>Fungi</taxon>
        <taxon>Dikarya</taxon>
        <taxon>Ascomycota</taxon>
        <taxon>Pezizomycotina</taxon>
        <taxon>Dothideomycetes</taxon>
        <taxon>Pleosporomycetidae</taxon>
        <taxon>Pleosporales</taxon>
        <taxon>Massarineae</taxon>
        <taxon>Didymosphaeriaceae</taxon>
        <taxon>Bimuria</taxon>
    </lineage>
</organism>
<accession>A0A6A5VCI5</accession>
<gene>
    <name evidence="2" type="ORF">BU23DRAFT_568096</name>
</gene>
<reference evidence="2" key="1">
    <citation type="journal article" date="2020" name="Stud. Mycol.">
        <title>101 Dothideomycetes genomes: a test case for predicting lifestyles and emergence of pathogens.</title>
        <authorList>
            <person name="Haridas S."/>
            <person name="Albert R."/>
            <person name="Binder M."/>
            <person name="Bloem J."/>
            <person name="Labutti K."/>
            <person name="Salamov A."/>
            <person name="Andreopoulos B."/>
            <person name="Baker S."/>
            <person name="Barry K."/>
            <person name="Bills G."/>
            <person name="Bluhm B."/>
            <person name="Cannon C."/>
            <person name="Castanera R."/>
            <person name="Culley D."/>
            <person name="Daum C."/>
            <person name="Ezra D."/>
            <person name="Gonzalez J."/>
            <person name="Henrissat B."/>
            <person name="Kuo A."/>
            <person name="Liang C."/>
            <person name="Lipzen A."/>
            <person name="Lutzoni F."/>
            <person name="Magnuson J."/>
            <person name="Mondo S."/>
            <person name="Nolan M."/>
            <person name="Ohm R."/>
            <person name="Pangilinan J."/>
            <person name="Park H.-J."/>
            <person name="Ramirez L."/>
            <person name="Alfaro M."/>
            <person name="Sun H."/>
            <person name="Tritt A."/>
            <person name="Yoshinaga Y."/>
            <person name="Zwiers L.-H."/>
            <person name="Turgeon B."/>
            <person name="Goodwin S."/>
            <person name="Spatafora J."/>
            <person name="Crous P."/>
            <person name="Grigoriev I."/>
        </authorList>
    </citation>
    <scope>NUCLEOTIDE SEQUENCE</scope>
    <source>
        <strain evidence="2">CBS 107.79</strain>
    </source>
</reference>
<dbReference type="Proteomes" id="UP000800036">
    <property type="component" value="Unassembled WGS sequence"/>
</dbReference>
<feature type="region of interest" description="Disordered" evidence="1">
    <location>
        <begin position="83"/>
        <end position="106"/>
    </location>
</feature>
<dbReference type="AlphaFoldDB" id="A0A6A5VCI5"/>
<dbReference type="EMBL" id="ML976679">
    <property type="protein sequence ID" value="KAF1973702.1"/>
    <property type="molecule type" value="Genomic_DNA"/>
</dbReference>
<protein>
    <recommendedName>
        <fullName evidence="4">Ig-like domain-containing protein</fullName>
    </recommendedName>
</protein>